<gene>
    <name evidence="1" type="ORF">GLP18_04275</name>
</gene>
<organism evidence="1 2">
    <name type="scientific">Streptococcus suis</name>
    <dbReference type="NCBI Taxonomy" id="1307"/>
    <lineage>
        <taxon>Bacteria</taxon>
        <taxon>Bacillati</taxon>
        <taxon>Bacillota</taxon>
        <taxon>Bacilli</taxon>
        <taxon>Lactobacillales</taxon>
        <taxon>Streptococcaceae</taxon>
        <taxon>Streptococcus</taxon>
    </lineage>
</organism>
<dbReference type="Proteomes" id="UP000483765">
    <property type="component" value="Unassembled WGS sequence"/>
</dbReference>
<accession>A0A6L8MWC1</accession>
<evidence type="ECO:0000313" key="2">
    <source>
        <dbReference type="Proteomes" id="UP000483765"/>
    </source>
</evidence>
<dbReference type="EMBL" id="WNXH01000005">
    <property type="protein sequence ID" value="MYN69455.1"/>
    <property type="molecule type" value="Genomic_DNA"/>
</dbReference>
<dbReference type="AlphaFoldDB" id="A0A6L8MWC1"/>
<sequence>MQIIQLNNFEIRISERLHSIYDGKDEILVIFPDHTAICGRVKISQAGRLLIDTFWGVEFEISGNVVTIYYTDEEESE</sequence>
<protein>
    <submittedName>
        <fullName evidence="1">Uncharacterized protein</fullName>
    </submittedName>
</protein>
<name>A0A6L8MWC1_STRSU</name>
<proteinExistence type="predicted"/>
<comment type="caution">
    <text evidence="1">The sequence shown here is derived from an EMBL/GenBank/DDBJ whole genome shotgun (WGS) entry which is preliminary data.</text>
</comment>
<reference evidence="1 2" key="1">
    <citation type="submission" date="2019-11" db="EMBL/GenBank/DDBJ databases">
        <title>Divergent Streptococcus suis from cattle.</title>
        <authorList>
            <person name="Williamson C."/>
        </authorList>
    </citation>
    <scope>NUCLEOTIDE SEQUENCE [LARGE SCALE GENOMIC DNA]</scope>
    <source>
        <strain evidence="1 2">10-36905</strain>
    </source>
</reference>
<dbReference type="RefSeq" id="WP_024396363.1">
    <property type="nucleotide sequence ID" value="NZ_WNXH01000005.1"/>
</dbReference>
<evidence type="ECO:0000313" key="1">
    <source>
        <dbReference type="EMBL" id="MYN69455.1"/>
    </source>
</evidence>